<sequence length="192" mass="20135">MRTTRPITAIVAAAAAAITLAGCGDDPKPPPESTATSSGQDNKDAEKQAAIKASEKTIRTAFARPGLDPYPETLYTESLVTEQDAAIKAAKQKGQTVKGADKVASIETESTSWDRKPGVVGGPQVASTVCIERSARLLDKQGKDIRGDQNGKPVKVGSKAEFLVRTVPGEGEQEGTWLIDSIKEQGPCATEG</sequence>
<evidence type="ECO:0000313" key="3">
    <source>
        <dbReference type="EMBL" id="BAE45056.1"/>
    </source>
</evidence>
<organism evidence="3">
    <name type="scientific">Terrabacter sp. (strain DBF63)</name>
    <dbReference type="NCBI Taxonomy" id="150395"/>
    <lineage>
        <taxon>Bacteria</taxon>
        <taxon>Bacillati</taxon>
        <taxon>Actinomycetota</taxon>
        <taxon>Actinomycetes</taxon>
        <taxon>Micrococcales</taxon>
        <taxon>Intrasporangiaceae</taxon>
        <taxon>Terrabacter</taxon>
    </lineage>
</organism>
<dbReference type="AlphaFoldDB" id="Q3MNS0"/>
<feature type="signal peptide" evidence="2">
    <location>
        <begin position="1"/>
        <end position="21"/>
    </location>
</feature>
<reference evidence="3" key="6">
    <citation type="journal article" date="2005" name="Appl. Microbiol. Biotechnol.">
        <title>Characterization of [3Fe-4S] ferredoxin DbfA3, which functions in the angular dioxygenase system of Terrabacter sp. strain DBF63.</title>
        <authorList>
            <person name="Takagi T."/>
            <person name="Habe H."/>
            <person name="Yoshida T."/>
            <person name="Yamane H."/>
            <person name="Omori T."/>
            <person name="Nojiri H."/>
        </authorList>
    </citation>
    <scope>NUCLEOTIDE SEQUENCE</scope>
    <source>
        <strain evidence="3">DBF63</strain>
        <plasmid evidence="3">pDBF1</plasmid>
    </source>
</reference>
<name>Q3MNS0_TERSD</name>
<protein>
    <recommendedName>
        <fullName evidence="4">Lipoprotein</fullName>
    </recommendedName>
</protein>
<feature type="region of interest" description="Disordered" evidence="1">
    <location>
        <begin position="21"/>
        <end position="51"/>
    </location>
</feature>
<feature type="chain" id="PRO_5039131002" description="Lipoprotein" evidence="2">
    <location>
        <begin position="22"/>
        <end position="192"/>
    </location>
</feature>
<dbReference type="PROSITE" id="PS51257">
    <property type="entry name" value="PROKAR_LIPOPROTEIN"/>
    <property type="match status" value="1"/>
</dbReference>
<feature type="compositionally biased region" description="Basic and acidic residues" evidence="1">
    <location>
        <begin position="41"/>
        <end position="51"/>
    </location>
</feature>
<evidence type="ECO:0008006" key="4">
    <source>
        <dbReference type="Google" id="ProtNLM"/>
    </source>
</evidence>
<reference evidence="3" key="7">
    <citation type="journal article" date="2005" name="Microbiology (Mosc.)">
        <title>The fluorene catabolic linear plasmid in Terrabacter sp. strain DBF63 carries the beta-ketoadipate pathway genes, pcaRHGBDCFIJ, also found in proteobacteria.</title>
        <authorList>
            <person name="Habe H."/>
            <person name="Chung J.-S."/>
            <person name="Ishida A."/>
            <person name="Kasuga K."/>
            <person name="Ide K."/>
            <person name="Takemura T."/>
            <person name="Nojiri H."/>
            <person name="Yamane H."/>
            <person name="Omori T."/>
        </authorList>
    </citation>
    <scope>NUCLEOTIDE SEQUENCE</scope>
    <source>
        <strain evidence="3">DBF63</strain>
        <plasmid evidence="3">pDBF1</plasmid>
    </source>
</reference>
<accession>Q3MNS0</accession>
<keyword evidence="3" id="KW-0614">Plasmid</keyword>
<geneLocation type="plasmid" evidence="3">
    <name>pDBF1</name>
</geneLocation>
<reference evidence="3" key="2">
    <citation type="journal article" date="2001" name="Biochem. Biophys. Res. Commun.">
        <title>Isolation and characterization of the genes encoding a novel oxygenase component of angular dioxygenase from the gram-positive dibenzofuran-degrader Terrabacter sp. strain DBF63.</title>
        <authorList>
            <person name="Kasuga K."/>
            <person name="Habe H."/>
            <person name="Chung J."/>
            <person name="Yoshida T."/>
            <person name="Nojiri H."/>
            <person name="Yamane H."/>
            <person name="Omori T."/>
        </authorList>
    </citation>
    <scope>NUCLEOTIDE SEQUENCE</scope>
    <source>
        <strain evidence="3">DBF63</strain>
        <plasmid evidence="3">pDBF1</plasmid>
    </source>
</reference>
<evidence type="ECO:0000256" key="1">
    <source>
        <dbReference type="SAM" id="MobiDB-lite"/>
    </source>
</evidence>
<reference evidence="3" key="1">
    <citation type="journal article" date="1997" name="J. Ferment. Bioeng.">
        <title>Cloning and characterization of genes involved in the degradation of dibenzofuran by Terrabacter sp. strain DBF63.</title>
        <authorList>
            <person name="Kasuga K."/>
            <person name="Nojiri H."/>
            <person name="Yamane H."/>
            <person name="Kodama T."/>
            <person name="Omori T."/>
        </authorList>
    </citation>
    <scope>NUCLEOTIDE SEQUENCE</scope>
    <source>
        <strain evidence="3">DBF63</strain>
        <plasmid evidence="3">pDBF1</plasmid>
    </source>
</reference>
<proteinExistence type="predicted"/>
<reference evidence="3" key="3">
    <citation type="journal article" date="2003" name="Appl. Microbiol. Biotechnol.">
        <title>Phthalate catabolic gene cluster is linked to the angular dioxygenase gene in Terrabacter sp. strain DBF63.</title>
        <authorList>
            <person name="Habe H."/>
            <person name="Miyakoshi M."/>
            <person name="Chung J."/>
            <person name="Kasuga K."/>
            <person name="Yoshida T."/>
            <person name="Nojiri H."/>
            <person name="Omori T."/>
        </authorList>
    </citation>
    <scope>NUCLEOTIDE SEQUENCE</scope>
    <source>
        <strain evidence="3">DBF63</strain>
        <plasmid evidence="3">pDBF1</plasmid>
    </source>
</reference>
<reference evidence="3" key="4">
    <citation type="journal article" date="2004" name="FEMS Microbiol. Lett.">
        <title>Genetic characterization of the dibenzofuran-degrading Actinobacteria carrying the dbfA1A2 gene homologues isolated from activated sludge.</title>
        <authorList>
            <person name="Noumura T."/>
            <person name="Habe H."/>
            <person name="Widada J."/>
            <person name="Chung J.S."/>
            <person name="Yoshida T."/>
            <person name="Nojiri H."/>
            <person name="Omori T."/>
        </authorList>
    </citation>
    <scope>NUCLEOTIDE SEQUENCE</scope>
    <source>
        <strain evidence="3">DBF63</strain>
        <plasmid evidence="3">pDBF1</plasmid>
    </source>
</reference>
<evidence type="ECO:0000256" key="2">
    <source>
        <dbReference type="SAM" id="SignalP"/>
    </source>
</evidence>
<reference evidence="3" key="5">
    <citation type="journal article" date="2004" name="J. Bacteriol.">
        <title>Characterization of the upper pathway genes for fluorene metabolism in Terrabacter sp. strain DBF63.</title>
        <authorList>
            <person name="Habe H."/>
            <person name="Chung J."/>
            <person name="Kato H."/>
            <person name="Ayabe Y."/>
            <person name="Kasuga K."/>
            <person name="Yoshida T."/>
            <person name="Nojiri H."/>
            <person name="Yamane H."/>
            <person name="Omori T."/>
        </authorList>
    </citation>
    <scope>NUCLEOTIDE SEQUENCE</scope>
    <source>
        <strain evidence="3">DBF63</strain>
        <plasmid evidence="3">pDBF1</plasmid>
    </source>
</reference>
<keyword evidence="2" id="KW-0732">Signal</keyword>
<dbReference type="EMBL" id="AP008980">
    <property type="protein sequence ID" value="BAE45056.1"/>
    <property type="molecule type" value="Genomic_DNA"/>
</dbReference>